<feature type="transmembrane region" description="Helical" evidence="2">
    <location>
        <begin position="57"/>
        <end position="77"/>
    </location>
</feature>
<feature type="transmembrane region" description="Helical" evidence="2">
    <location>
        <begin position="97"/>
        <end position="113"/>
    </location>
</feature>
<dbReference type="EMBL" id="VCHX02000107">
    <property type="protein sequence ID" value="TPQ21883.1"/>
    <property type="molecule type" value="Genomic_DNA"/>
</dbReference>
<name>A0A505DBJ5_9ACTN</name>
<organism evidence="4 5">
    <name type="scientific">Streptomyces sporangiiformans</name>
    <dbReference type="NCBI Taxonomy" id="2315329"/>
    <lineage>
        <taxon>Bacteria</taxon>
        <taxon>Bacillati</taxon>
        <taxon>Actinomycetota</taxon>
        <taxon>Actinomycetes</taxon>
        <taxon>Kitasatosporales</taxon>
        <taxon>Streptomycetaceae</taxon>
        <taxon>Streptomyces</taxon>
    </lineage>
</organism>
<evidence type="ECO:0000313" key="5">
    <source>
        <dbReference type="Proteomes" id="UP000317378"/>
    </source>
</evidence>
<feature type="transmembrane region" description="Helical" evidence="2">
    <location>
        <begin position="225"/>
        <end position="248"/>
    </location>
</feature>
<evidence type="ECO:0000256" key="2">
    <source>
        <dbReference type="SAM" id="Phobius"/>
    </source>
</evidence>
<dbReference type="PANTHER" id="PTHR30290">
    <property type="entry name" value="PERIPLASMIC BINDING COMPONENT OF ABC TRANSPORTER"/>
    <property type="match status" value="1"/>
</dbReference>
<evidence type="ECO:0000313" key="4">
    <source>
        <dbReference type="EMBL" id="TPQ21883.1"/>
    </source>
</evidence>
<keyword evidence="2" id="KW-1133">Transmembrane helix</keyword>
<feature type="region of interest" description="Disordered" evidence="1">
    <location>
        <begin position="522"/>
        <end position="552"/>
    </location>
</feature>
<dbReference type="PANTHER" id="PTHR30290:SF83">
    <property type="entry name" value="ABC TRANSPORTER SUBSTRATE-BINDING PROTEIN"/>
    <property type="match status" value="1"/>
</dbReference>
<gene>
    <name evidence="4" type="ORF">FGD71_012660</name>
</gene>
<feature type="transmembrane region" description="Helical" evidence="2">
    <location>
        <begin position="183"/>
        <end position="204"/>
    </location>
</feature>
<keyword evidence="5" id="KW-1185">Reference proteome</keyword>
<dbReference type="GO" id="GO:1904680">
    <property type="term" value="F:peptide transmembrane transporter activity"/>
    <property type="evidence" value="ECO:0007669"/>
    <property type="project" value="TreeGrafter"/>
</dbReference>
<feature type="transmembrane region" description="Helical" evidence="2">
    <location>
        <begin position="20"/>
        <end position="37"/>
    </location>
</feature>
<dbReference type="Gene3D" id="3.40.190.10">
    <property type="entry name" value="Periplasmic binding protein-like II"/>
    <property type="match status" value="1"/>
</dbReference>
<dbReference type="AlphaFoldDB" id="A0A505DBJ5"/>
<protein>
    <submittedName>
        <fullName evidence="4">ABC transporter substrate-binding protein</fullName>
    </submittedName>
</protein>
<feature type="transmembrane region" description="Helical" evidence="2">
    <location>
        <begin position="564"/>
        <end position="584"/>
    </location>
</feature>
<dbReference type="Pfam" id="PF00496">
    <property type="entry name" value="SBP_bac_5"/>
    <property type="match status" value="1"/>
</dbReference>
<dbReference type="SUPFAM" id="SSF53850">
    <property type="entry name" value="Periplasmic binding protein-like II"/>
    <property type="match status" value="1"/>
</dbReference>
<dbReference type="RefSeq" id="WP_140935875.1">
    <property type="nucleotide sequence ID" value="NZ_QXMJ01000107.1"/>
</dbReference>
<reference evidence="4 5" key="1">
    <citation type="submission" date="2019-06" db="EMBL/GenBank/DDBJ databases">
        <title>Streptomyces sporangiiformans sp. nov., a novel actinomycete isolated from soil in Mount Song.</title>
        <authorList>
            <person name="Han L."/>
        </authorList>
    </citation>
    <scope>NUCLEOTIDE SEQUENCE [LARGE SCALE GENOMIC DNA]</scope>
    <source>
        <strain evidence="4 5">NEAU-SSA 1</strain>
    </source>
</reference>
<feature type="transmembrane region" description="Helical" evidence="2">
    <location>
        <begin position="254"/>
        <end position="275"/>
    </location>
</feature>
<feature type="region of interest" description="Disordered" evidence="1">
    <location>
        <begin position="586"/>
        <end position="613"/>
    </location>
</feature>
<feature type="domain" description="Solute-binding protein family 5" evidence="3">
    <location>
        <begin position="669"/>
        <end position="1059"/>
    </location>
</feature>
<keyword evidence="2" id="KW-0812">Transmembrane</keyword>
<dbReference type="InterPro" id="IPR039424">
    <property type="entry name" value="SBP_5"/>
</dbReference>
<dbReference type="InterPro" id="IPR000914">
    <property type="entry name" value="SBP_5_dom"/>
</dbReference>
<feature type="transmembrane region" description="Helical" evidence="2">
    <location>
        <begin position="156"/>
        <end position="177"/>
    </location>
</feature>
<keyword evidence="2" id="KW-0472">Membrane</keyword>
<accession>A0A505DBJ5</accession>
<dbReference type="Gene3D" id="3.10.105.10">
    <property type="entry name" value="Dipeptide-binding Protein, Domain 3"/>
    <property type="match status" value="1"/>
</dbReference>
<dbReference type="CDD" id="cd08506">
    <property type="entry name" value="PBP2_clavulanate_OppA2"/>
    <property type="match status" value="1"/>
</dbReference>
<comment type="caution">
    <text evidence="4">The sequence shown here is derived from an EMBL/GenBank/DDBJ whole genome shotgun (WGS) entry which is preliminary data.</text>
</comment>
<dbReference type="GO" id="GO:0015833">
    <property type="term" value="P:peptide transport"/>
    <property type="evidence" value="ECO:0007669"/>
    <property type="project" value="TreeGrafter"/>
</dbReference>
<dbReference type="Proteomes" id="UP000317378">
    <property type="component" value="Unassembled WGS sequence"/>
</dbReference>
<feature type="compositionally biased region" description="Basic and acidic residues" evidence="1">
    <location>
        <begin position="522"/>
        <end position="531"/>
    </location>
</feature>
<sequence>MRTGAALAAEDSWATPFSNAMTLLMLAGAVVLFYVGVSDARARWFLNWLSNNLKVPAFFWGLLGLLGLTATTTATVLKARELFLAYRNPEPAGDQSGTIVLLIFLVGAVLASTKTLSNARRMYAAGAAARADRLRVLNPLSKLRTSEKLSSPSGRYLAFVFSLFMSAPLWLGTVAVYRLSEPAGSNVLLHCLSTSLLGLWLCGYARTSRSLTSPASMLVGIGLRVIGTAGCVLGLSLWTSSLLLFLFKEHAPDWWIYGFYGPVGMVLAGHVYHAGQDVLRYSRRHLTKIIRDPDDLDGESFVLYLRPFPNDALQASPQRMPWRGMMPLAGLFVTGRSEEERVAAALKKQVGPLVAVGEPGETLPYVGASRLYLPLHDWQDPVRKLMAQARMVVLSLGPGEGTMWELREALRTLPPERLVLLAPMGRDEYEEFRLRVQADLEEHDVRVRPRSRAATHVPVLPESTSRGSMPSVVQGAIYFSPTWTAEYVNLEDFALVSSAFFDRLPRALKAGLRPAVQQLAAHEFDPDRPADNPDTPDTPDAPDAPDAPASRERALVADARYQRAGIAAAAVLNIVCLAVALAYVPESGGRSSGEDDSKSPRTTGFNDATHQVVNKSSARGGTLKFVGTSDADSWDPQRTDYSFVRDFMRFYTRQLVTYRSAPGAKGHDLIPDLATSRARITNGGRTYTYRLKSGIAWEDGKPITSRDIKYGIERIWGKNGVPGGSTYLQEVLDPNHLYQGPYEDSGKQGLKSIETPDDRTIVFRLPQPNGAFEQMLAMPAGSPVRKDKDSKAAYGRRPFSSGPYKWRSYRPGKSLTLIRNDAWKRSTDRARTALPDKITLTMFTDSAKAERELLSGKYDLDVVGWGVGQNGYDAIIRRDRGATFDNPYNGYLNFAALVRSVKPFGNIHCRRAVIHGADLVAARDASATSLVADIATHMMPTVVPGSDPAYDPFGIARNRGKPDTVKARSELEKCGNPNGFKTTIAAAAGNDEETAIARSLQTSLGKIGIRAEIDTYEGAWAATVGDPGVVRKRNYGIIVSGWAPDLPSAQGVLPRLVHSKYILPTGNFNYSTLKDPALDKRLDAAAAEADPHKSAADYEAINKMISEHAVFLPVTLEKVVRWRNPRLTNVHTTDSFNGLYDYASLGVTS</sequence>
<feature type="compositionally biased region" description="Polar residues" evidence="1">
    <location>
        <begin position="600"/>
        <end position="613"/>
    </location>
</feature>
<evidence type="ECO:0000259" key="3">
    <source>
        <dbReference type="Pfam" id="PF00496"/>
    </source>
</evidence>
<evidence type="ECO:0000256" key="1">
    <source>
        <dbReference type="SAM" id="MobiDB-lite"/>
    </source>
</evidence>
<proteinExistence type="predicted"/>